<dbReference type="InterPro" id="IPR012337">
    <property type="entry name" value="RNaseH-like_sf"/>
</dbReference>
<sequence>MVKKKPLVMELIRQAPQYGIDQSQVPIYVVATPQDWAYCEGRLLRAQVVGLDTETRPVFNKTQAPNPCALLQLAVRDAENKEEVFILDLLSLSAELSSPTLSTVFLSDDVLKLGLGFHLDLQGLAQSYPNAPCFTVCANFVEVNDMFAVVTGGHLPISLQKLVFFYLHALALLDLYDELLLRSERTPSKPFHVGVVTATIDVNKPAAPSKCSFCFESFDSPAALKKHRQEKLCPAQEHKLQVCPLCKLDMLVPTPTMQQHVDNCTAS</sequence>
<dbReference type="SUPFAM" id="SSF53098">
    <property type="entry name" value="Ribonuclease H-like"/>
    <property type="match status" value="1"/>
</dbReference>
<reference evidence="1 2" key="1">
    <citation type="journal article" date="2006" name="Science">
        <title>Phytophthora genome sequences uncover evolutionary origins and mechanisms of pathogenesis.</title>
        <authorList>
            <person name="Tyler B.M."/>
            <person name="Tripathy S."/>
            <person name="Zhang X."/>
            <person name="Dehal P."/>
            <person name="Jiang R.H."/>
            <person name="Aerts A."/>
            <person name="Arredondo F.D."/>
            <person name="Baxter L."/>
            <person name="Bensasson D."/>
            <person name="Beynon J.L."/>
            <person name="Chapman J."/>
            <person name="Damasceno C.M."/>
            <person name="Dorrance A.E."/>
            <person name="Dou D."/>
            <person name="Dickerman A.W."/>
            <person name="Dubchak I.L."/>
            <person name="Garbelotto M."/>
            <person name="Gijzen M."/>
            <person name="Gordon S.G."/>
            <person name="Govers F."/>
            <person name="Grunwald N.J."/>
            <person name="Huang W."/>
            <person name="Ivors K.L."/>
            <person name="Jones R.W."/>
            <person name="Kamoun S."/>
            <person name="Krampis K."/>
            <person name="Lamour K.H."/>
            <person name="Lee M.K."/>
            <person name="McDonald W.H."/>
            <person name="Medina M."/>
            <person name="Meijer H.J."/>
            <person name="Nordberg E.K."/>
            <person name="Maclean D.J."/>
            <person name="Ospina-Giraldo M.D."/>
            <person name="Morris P.F."/>
            <person name="Phuntumart V."/>
            <person name="Putnam N.H."/>
            <person name="Rash S."/>
            <person name="Rose J.K."/>
            <person name="Sakihama Y."/>
            <person name="Salamov A.A."/>
            <person name="Savidor A."/>
            <person name="Scheuring C.F."/>
            <person name="Smith B.M."/>
            <person name="Sobral B.W."/>
            <person name="Terry A."/>
            <person name="Torto-Alalibo T.A."/>
            <person name="Win J."/>
            <person name="Xu Z."/>
            <person name="Zhang H."/>
            <person name="Grigoriev I.V."/>
            <person name="Rokhsar D.S."/>
            <person name="Boore J.L."/>
        </authorList>
    </citation>
    <scope>NUCLEOTIDE SEQUENCE [LARGE SCALE GENOMIC DNA]</scope>
    <source>
        <strain evidence="1 2">P6497</strain>
    </source>
</reference>
<dbReference type="PANTHER" id="PTHR47765">
    <property type="entry name" value="3'-5' EXONUCLEASE DOMAIN-CONTAINING PROTEIN"/>
    <property type="match status" value="1"/>
</dbReference>
<dbReference type="Gene3D" id="3.30.420.10">
    <property type="entry name" value="Ribonuclease H-like superfamily/Ribonuclease H"/>
    <property type="match status" value="1"/>
</dbReference>
<dbReference type="SMR" id="G4Z5P1"/>
<dbReference type="KEGG" id="psoj:PHYSODRAFT_330173"/>
<name>G4Z5P1_PHYSP</name>
<gene>
    <name evidence="1" type="ORF">PHYSODRAFT_330173</name>
</gene>
<dbReference type="GO" id="GO:0003676">
    <property type="term" value="F:nucleic acid binding"/>
    <property type="evidence" value="ECO:0007669"/>
    <property type="project" value="InterPro"/>
</dbReference>
<dbReference type="Proteomes" id="UP000002640">
    <property type="component" value="Unassembled WGS sequence"/>
</dbReference>
<dbReference type="InterPro" id="IPR052408">
    <property type="entry name" value="Exonuclease_MUT-7-like"/>
</dbReference>
<accession>G4Z5P1</accession>
<proteinExistence type="predicted"/>
<dbReference type="OMA" id="VCANFVE"/>
<dbReference type="InParanoid" id="G4Z5P1"/>
<dbReference type="GeneID" id="20646074"/>
<evidence type="ECO:0000313" key="2">
    <source>
        <dbReference type="Proteomes" id="UP000002640"/>
    </source>
</evidence>
<keyword evidence="2" id="KW-1185">Reference proteome</keyword>
<protein>
    <submittedName>
        <fullName evidence="1">Uncharacterized protein</fullName>
    </submittedName>
</protein>
<evidence type="ECO:0000313" key="1">
    <source>
        <dbReference type="EMBL" id="EGZ22355.1"/>
    </source>
</evidence>
<dbReference type="EMBL" id="JH159153">
    <property type="protein sequence ID" value="EGZ22355.1"/>
    <property type="molecule type" value="Genomic_DNA"/>
</dbReference>
<organism evidence="1 2">
    <name type="scientific">Phytophthora sojae (strain P6497)</name>
    <name type="common">Soybean stem and root rot agent</name>
    <name type="synonym">Phytophthora megasperma f. sp. glycines</name>
    <dbReference type="NCBI Taxonomy" id="1094619"/>
    <lineage>
        <taxon>Eukaryota</taxon>
        <taxon>Sar</taxon>
        <taxon>Stramenopiles</taxon>
        <taxon>Oomycota</taxon>
        <taxon>Peronosporomycetes</taxon>
        <taxon>Peronosporales</taxon>
        <taxon>Peronosporaceae</taxon>
        <taxon>Phytophthora</taxon>
    </lineage>
</organism>
<dbReference type="RefSeq" id="XP_009525072.1">
    <property type="nucleotide sequence ID" value="XM_009526777.1"/>
</dbReference>
<dbReference type="STRING" id="1094619.G4Z5P1"/>
<dbReference type="PANTHER" id="PTHR47765:SF2">
    <property type="entry name" value="EXONUCLEASE MUT-7 HOMOLOG"/>
    <property type="match status" value="1"/>
</dbReference>
<dbReference type="InterPro" id="IPR036397">
    <property type="entry name" value="RNaseH_sf"/>
</dbReference>
<dbReference type="AlphaFoldDB" id="G4Z5P1"/>